<dbReference type="OrthoDB" id="8441067at2"/>
<protein>
    <submittedName>
        <fullName evidence="6">D-alanine--D-alanine ligase</fullName>
    </submittedName>
</protein>
<feature type="domain" description="ATP-grasp" evidence="5">
    <location>
        <begin position="110"/>
        <end position="323"/>
    </location>
</feature>
<evidence type="ECO:0000256" key="3">
    <source>
        <dbReference type="ARBA" id="ARBA00022840"/>
    </source>
</evidence>
<reference evidence="6 7" key="1">
    <citation type="submission" date="2018-06" db="EMBL/GenBank/DDBJ databases">
        <title>Phytoactinopolyspora halophila sp. nov., a novel halophilic actinomycete isolated from a saline soil in China.</title>
        <authorList>
            <person name="Tang S.-K."/>
        </authorList>
    </citation>
    <scope>NUCLEOTIDE SEQUENCE [LARGE SCALE GENOMIC DNA]</scope>
    <source>
        <strain evidence="6 7">YIM 96934</strain>
    </source>
</reference>
<keyword evidence="2 4" id="KW-0547">Nucleotide-binding</keyword>
<dbReference type="SUPFAM" id="SSF56059">
    <property type="entry name" value="Glutathione synthetase ATP-binding domain-like"/>
    <property type="match status" value="1"/>
</dbReference>
<gene>
    <name evidence="6" type="ORF">DPM12_20700</name>
</gene>
<organism evidence="6 7">
    <name type="scientific">Phytoactinopolyspora halophila</name>
    <dbReference type="NCBI Taxonomy" id="1981511"/>
    <lineage>
        <taxon>Bacteria</taxon>
        <taxon>Bacillati</taxon>
        <taxon>Actinomycetota</taxon>
        <taxon>Actinomycetes</taxon>
        <taxon>Jiangellales</taxon>
        <taxon>Jiangellaceae</taxon>
        <taxon>Phytoactinopolyspora</taxon>
    </lineage>
</organism>
<keyword evidence="1 6" id="KW-0436">Ligase</keyword>
<dbReference type="PANTHER" id="PTHR43585">
    <property type="entry name" value="FUMIPYRROLE BIOSYNTHESIS PROTEIN C"/>
    <property type="match status" value="1"/>
</dbReference>
<evidence type="ECO:0000313" key="7">
    <source>
        <dbReference type="Proteomes" id="UP000250462"/>
    </source>
</evidence>
<dbReference type="PROSITE" id="PS50975">
    <property type="entry name" value="ATP_GRASP"/>
    <property type="match status" value="1"/>
</dbReference>
<name>A0A329QB92_9ACTN</name>
<dbReference type="InterPro" id="IPR052032">
    <property type="entry name" value="ATP-dep_AA_Ligase"/>
</dbReference>
<proteinExistence type="predicted"/>
<evidence type="ECO:0000313" key="6">
    <source>
        <dbReference type="EMBL" id="RAW09604.1"/>
    </source>
</evidence>
<dbReference type="InterPro" id="IPR011761">
    <property type="entry name" value="ATP-grasp"/>
</dbReference>
<dbReference type="GO" id="GO:0005524">
    <property type="term" value="F:ATP binding"/>
    <property type="evidence" value="ECO:0007669"/>
    <property type="project" value="UniProtKB-UniRule"/>
</dbReference>
<dbReference type="PANTHER" id="PTHR43585:SF2">
    <property type="entry name" value="ATP-GRASP ENZYME FSQD"/>
    <property type="match status" value="1"/>
</dbReference>
<dbReference type="GO" id="GO:0016874">
    <property type="term" value="F:ligase activity"/>
    <property type="evidence" value="ECO:0007669"/>
    <property type="project" value="UniProtKB-KW"/>
</dbReference>
<dbReference type="GO" id="GO:0046872">
    <property type="term" value="F:metal ion binding"/>
    <property type="evidence" value="ECO:0007669"/>
    <property type="project" value="InterPro"/>
</dbReference>
<keyword evidence="3 4" id="KW-0067">ATP-binding</keyword>
<dbReference type="AlphaFoldDB" id="A0A329QB92"/>
<evidence type="ECO:0000256" key="1">
    <source>
        <dbReference type="ARBA" id="ARBA00022598"/>
    </source>
</evidence>
<sequence length="447" mass="50367">MRKREIFVLGLDDFHRPLLEELPQARECRFHGLLPMERIRQGDRLPIAELVEEAMAELSRFDGPVDAVVGFWDFPINCMVPIISERLGIPHKPLAGVVACEHKYWARVVENWVIPGAIPAFEAVNPFAADAVSSIGLDYPFWLKPVMSYSSYLGFHIDGPETLVTSLETIRNEIGQLAEPFNHVLDMLDLPPDIAHVRGDWCIAEGIIGGRQCTLEGFVHNGTAKVYGIVDSLRVPGGVSFASYRYPSDLPEGVQQRMESLACRTVEALGLGESAWNVECFWDEGADQVWLLEVNSRLSESHSDLFSKVDGVSNQAVMLDLALDREPSMPHRAGKYAHAGKFFVRHVDDAYVERVPSPEEVAAIERDVPDTRILIRARAGQWLHELAYQDTYSYELAWIHVGGNSVPELEERYRECAERLRFDFADEGERNAQDLSMPDPRIREANI</sequence>
<keyword evidence="7" id="KW-1185">Reference proteome</keyword>
<accession>A0A329QB92</accession>
<dbReference type="Proteomes" id="UP000250462">
    <property type="component" value="Unassembled WGS sequence"/>
</dbReference>
<dbReference type="RefSeq" id="WP_112260259.1">
    <property type="nucleotide sequence ID" value="NZ_QMIG01000038.1"/>
</dbReference>
<evidence type="ECO:0000256" key="2">
    <source>
        <dbReference type="ARBA" id="ARBA00022741"/>
    </source>
</evidence>
<comment type="caution">
    <text evidence="6">The sequence shown here is derived from an EMBL/GenBank/DDBJ whole genome shotgun (WGS) entry which is preliminary data.</text>
</comment>
<dbReference type="EMBL" id="QMIG01000038">
    <property type="protein sequence ID" value="RAW09604.1"/>
    <property type="molecule type" value="Genomic_DNA"/>
</dbReference>
<evidence type="ECO:0000259" key="5">
    <source>
        <dbReference type="PROSITE" id="PS50975"/>
    </source>
</evidence>
<dbReference type="Gene3D" id="3.30.470.20">
    <property type="entry name" value="ATP-grasp fold, B domain"/>
    <property type="match status" value="1"/>
</dbReference>
<evidence type="ECO:0000256" key="4">
    <source>
        <dbReference type="PROSITE-ProRule" id="PRU00409"/>
    </source>
</evidence>